<dbReference type="AlphaFoldDB" id="A0A1G2MT84"/>
<dbReference type="HAMAP" id="MF_00500">
    <property type="entry name" value="Ribosomal_bS20"/>
    <property type="match status" value="1"/>
</dbReference>
<gene>
    <name evidence="7" type="primary">rpsT</name>
    <name evidence="8" type="ORF">A3C06_03700</name>
</gene>
<keyword evidence="2 7" id="KW-0699">rRNA-binding</keyword>
<reference evidence="8 9" key="1">
    <citation type="journal article" date="2016" name="Nat. Commun.">
        <title>Thousands of microbial genomes shed light on interconnected biogeochemical processes in an aquifer system.</title>
        <authorList>
            <person name="Anantharaman K."/>
            <person name="Brown C.T."/>
            <person name="Hug L.A."/>
            <person name="Sharon I."/>
            <person name="Castelle C.J."/>
            <person name="Probst A.J."/>
            <person name="Thomas B.C."/>
            <person name="Singh A."/>
            <person name="Wilkins M.J."/>
            <person name="Karaoz U."/>
            <person name="Brodie E.L."/>
            <person name="Williams K.H."/>
            <person name="Hubbard S.S."/>
            <person name="Banfield J.F."/>
        </authorList>
    </citation>
    <scope>NUCLEOTIDE SEQUENCE [LARGE SCALE GENOMIC DNA]</scope>
</reference>
<evidence type="ECO:0000256" key="7">
    <source>
        <dbReference type="HAMAP-Rule" id="MF_00500"/>
    </source>
</evidence>
<dbReference type="GO" id="GO:0070181">
    <property type="term" value="F:small ribosomal subunit rRNA binding"/>
    <property type="evidence" value="ECO:0007669"/>
    <property type="project" value="TreeGrafter"/>
</dbReference>
<sequence length="89" mass="9980">MAITSSAKKAIRASARKRVFNVRRKNAIDTAVKNLRRAVREGKIAEAKKLLPEAYKAIDKGAKTKFVKKNTAARMKSRLTLLVNKVSRK</sequence>
<proteinExistence type="inferred from homology"/>
<dbReference type="Gene3D" id="1.20.58.110">
    <property type="entry name" value="Ribosomal protein S20"/>
    <property type="match status" value="1"/>
</dbReference>
<comment type="similarity">
    <text evidence="1 7">Belongs to the bacterial ribosomal protein bS20 family.</text>
</comment>
<dbReference type="SUPFAM" id="SSF46992">
    <property type="entry name" value="Ribosomal protein S20"/>
    <property type="match status" value="1"/>
</dbReference>
<evidence type="ECO:0000256" key="5">
    <source>
        <dbReference type="ARBA" id="ARBA00023274"/>
    </source>
</evidence>
<dbReference type="InterPro" id="IPR036510">
    <property type="entry name" value="Ribosomal_bS20_sf"/>
</dbReference>
<evidence type="ECO:0000256" key="6">
    <source>
        <dbReference type="ARBA" id="ARBA00035136"/>
    </source>
</evidence>
<protein>
    <recommendedName>
        <fullName evidence="6 7">Small ribosomal subunit protein bS20</fullName>
    </recommendedName>
</protein>
<evidence type="ECO:0000256" key="4">
    <source>
        <dbReference type="ARBA" id="ARBA00022980"/>
    </source>
</evidence>
<dbReference type="PANTHER" id="PTHR33398">
    <property type="entry name" value="30S RIBOSOMAL PROTEIN S20"/>
    <property type="match status" value="1"/>
</dbReference>
<evidence type="ECO:0000256" key="3">
    <source>
        <dbReference type="ARBA" id="ARBA00022884"/>
    </source>
</evidence>
<organism evidence="8 9">
    <name type="scientific">Candidatus Taylorbacteria bacterium RIFCSPHIGHO2_02_FULL_46_13</name>
    <dbReference type="NCBI Taxonomy" id="1802312"/>
    <lineage>
        <taxon>Bacteria</taxon>
        <taxon>Candidatus Tayloriibacteriota</taxon>
    </lineage>
</organism>
<name>A0A1G2MT84_9BACT</name>
<dbReference type="PANTHER" id="PTHR33398:SF1">
    <property type="entry name" value="SMALL RIBOSOMAL SUBUNIT PROTEIN BS20C"/>
    <property type="match status" value="1"/>
</dbReference>
<dbReference type="NCBIfam" id="TIGR00029">
    <property type="entry name" value="S20"/>
    <property type="match status" value="1"/>
</dbReference>
<dbReference type="Proteomes" id="UP000177565">
    <property type="component" value="Unassembled WGS sequence"/>
</dbReference>
<dbReference type="EMBL" id="MHRQ01000025">
    <property type="protein sequence ID" value="OHA26201.1"/>
    <property type="molecule type" value="Genomic_DNA"/>
</dbReference>
<dbReference type="GO" id="GO:0003735">
    <property type="term" value="F:structural constituent of ribosome"/>
    <property type="evidence" value="ECO:0007669"/>
    <property type="project" value="InterPro"/>
</dbReference>
<evidence type="ECO:0000313" key="8">
    <source>
        <dbReference type="EMBL" id="OHA26201.1"/>
    </source>
</evidence>
<keyword evidence="5 7" id="KW-0687">Ribonucleoprotein</keyword>
<accession>A0A1G2MT84</accession>
<dbReference type="InterPro" id="IPR002583">
    <property type="entry name" value="Ribosomal_bS20"/>
</dbReference>
<dbReference type="GO" id="GO:0005829">
    <property type="term" value="C:cytosol"/>
    <property type="evidence" value="ECO:0007669"/>
    <property type="project" value="TreeGrafter"/>
</dbReference>
<keyword evidence="3 7" id="KW-0694">RNA-binding</keyword>
<keyword evidence="4 7" id="KW-0689">Ribosomal protein</keyword>
<dbReference type="GO" id="GO:0006412">
    <property type="term" value="P:translation"/>
    <property type="evidence" value="ECO:0007669"/>
    <property type="project" value="UniProtKB-UniRule"/>
</dbReference>
<evidence type="ECO:0000256" key="1">
    <source>
        <dbReference type="ARBA" id="ARBA00007634"/>
    </source>
</evidence>
<evidence type="ECO:0000313" key="9">
    <source>
        <dbReference type="Proteomes" id="UP000177565"/>
    </source>
</evidence>
<evidence type="ECO:0000256" key="2">
    <source>
        <dbReference type="ARBA" id="ARBA00022730"/>
    </source>
</evidence>
<comment type="caution">
    <text evidence="8">The sequence shown here is derived from an EMBL/GenBank/DDBJ whole genome shotgun (WGS) entry which is preliminary data.</text>
</comment>
<dbReference type="GO" id="GO:0015935">
    <property type="term" value="C:small ribosomal subunit"/>
    <property type="evidence" value="ECO:0007669"/>
    <property type="project" value="TreeGrafter"/>
</dbReference>
<dbReference type="STRING" id="1802312.A3C06_03700"/>
<comment type="function">
    <text evidence="7">Binds directly to 16S ribosomal RNA.</text>
</comment>
<dbReference type="Pfam" id="PF01649">
    <property type="entry name" value="Ribosomal_S20p"/>
    <property type="match status" value="1"/>
</dbReference>